<feature type="transmembrane region" description="Helical" evidence="1">
    <location>
        <begin position="21"/>
        <end position="38"/>
    </location>
</feature>
<evidence type="ECO:0000313" key="2">
    <source>
        <dbReference type="EMBL" id="EKT4439534.1"/>
    </source>
</evidence>
<evidence type="ECO:0000256" key="1">
    <source>
        <dbReference type="SAM" id="Phobius"/>
    </source>
</evidence>
<organism evidence="2 3">
    <name type="scientific">Stenotrophomonas maltophilia</name>
    <name type="common">Pseudomonas maltophilia</name>
    <name type="synonym">Xanthomonas maltophilia</name>
    <dbReference type="NCBI Taxonomy" id="40324"/>
    <lineage>
        <taxon>Bacteria</taxon>
        <taxon>Pseudomonadati</taxon>
        <taxon>Pseudomonadota</taxon>
        <taxon>Gammaproteobacteria</taxon>
        <taxon>Lysobacterales</taxon>
        <taxon>Lysobacteraceae</taxon>
        <taxon>Stenotrophomonas</taxon>
        <taxon>Stenotrophomonas maltophilia group</taxon>
    </lineage>
</organism>
<sequence length="59" mass="6888">MKLRYENKYGQSALTYYTLRAALYAAIAFNIYGVFYVFCVEENDPMTYETPVSIQEQAK</sequence>
<reference evidence="2" key="1">
    <citation type="submission" date="2022-07" db="EMBL/GenBank/DDBJ databases">
        <authorList>
            <consortium name="Clinical and Environmental Microbiology Branch: Whole genome sequencing antimicrobial resistance pathogens in the healthcare setting"/>
        </authorList>
    </citation>
    <scope>NUCLEOTIDE SEQUENCE</scope>
    <source>
        <strain evidence="2">Stenotrophomonas_maltophilia_2021CK-00905</strain>
    </source>
</reference>
<proteinExistence type="predicted"/>
<dbReference type="AlphaFoldDB" id="A0AAI9C7S3"/>
<keyword evidence="1" id="KW-0472">Membrane</keyword>
<dbReference type="RefSeq" id="WP_099475831.1">
    <property type="nucleotide sequence ID" value="NZ_JAKJRK010000010.1"/>
</dbReference>
<accession>A0AAI9C7S3</accession>
<comment type="caution">
    <text evidence="2">The sequence shown here is derived from an EMBL/GenBank/DDBJ whole genome shotgun (WGS) entry which is preliminary data.</text>
</comment>
<evidence type="ECO:0000313" key="3">
    <source>
        <dbReference type="Proteomes" id="UP001214521"/>
    </source>
</evidence>
<keyword evidence="1" id="KW-1133">Transmembrane helix</keyword>
<gene>
    <name evidence="2" type="ORF">QEK83_000127</name>
</gene>
<dbReference type="Proteomes" id="UP001214521">
    <property type="component" value="Unassembled WGS sequence"/>
</dbReference>
<evidence type="ECO:0008006" key="4">
    <source>
        <dbReference type="Google" id="ProtNLM"/>
    </source>
</evidence>
<protein>
    <recommendedName>
        <fullName evidence="4">Transmembrane protein</fullName>
    </recommendedName>
</protein>
<name>A0AAI9C7S3_STEMA</name>
<dbReference type="EMBL" id="ABLOMU010000001">
    <property type="protein sequence ID" value="EKT4439534.1"/>
    <property type="molecule type" value="Genomic_DNA"/>
</dbReference>
<keyword evidence="1" id="KW-0812">Transmembrane</keyword>